<comment type="catalytic activity">
    <reaction evidence="2">
        <text>L-lysyl-L-alanine(out) = L-lysyl-L-alanine(in)</text>
        <dbReference type="Rhea" id="RHEA:79399"/>
        <dbReference type="ChEBI" id="CHEBI:229954"/>
    </reaction>
</comment>
<dbReference type="CDD" id="cd06174">
    <property type="entry name" value="MFS"/>
    <property type="match status" value="1"/>
</dbReference>
<comment type="catalytic activity">
    <reaction evidence="5">
        <text>L-alpha-aminoacyl-L-histidine(out) = L-alpha-aminoacyl-L-histidine(in)</text>
        <dbReference type="Rhea" id="RHEA:79375"/>
        <dbReference type="ChEBI" id="CHEBI:229967"/>
    </reaction>
</comment>
<evidence type="ECO:0000256" key="5">
    <source>
        <dbReference type="ARBA" id="ARBA00044884"/>
    </source>
</evidence>
<evidence type="ECO:0000256" key="9">
    <source>
        <dbReference type="ARBA" id="ARBA00044899"/>
    </source>
</evidence>
<evidence type="ECO:0000256" key="16">
    <source>
        <dbReference type="ARBA" id="ARBA00045018"/>
    </source>
</evidence>
<comment type="catalytic activity">
    <reaction evidence="11">
        <text>L-arginyl-glycine(out) = L-arginyl-glycine(in)</text>
        <dbReference type="Rhea" id="RHEA:79391"/>
        <dbReference type="ChEBI" id="CHEBI:229955"/>
    </reaction>
</comment>
<comment type="catalytic activity">
    <reaction evidence="4">
        <text>L-alpha-aminoacyl-L-arginine(out) = L-alpha-aminoacyl-L-arginine(in)</text>
        <dbReference type="Rhea" id="RHEA:79367"/>
        <dbReference type="ChEBI" id="CHEBI:229968"/>
    </reaction>
</comment>
<evidence type="ECO:0000256" key="1">
    <source>
        <dbReference type="ARBA" id="ARBA00004141"/>
    </source>
</evidence>
<comment type="catalytic activity">
    <reaction evidence="14">
        <text>L-lysyl-glycine(out) = L-lysyl-glycine(in)</text>
        <dbReference type="Rhea" id="RHEA:79407"/>
        <dbReference type="ChEBI" id="CHEBI:191202"/>
    </reaction>
</comment>
<feature type="transmembrane region" description="Helical" evidence="20">
    <location>
        <begin position="352"/>
        <end position="370"/>
    </location>
</feature>
<evidence type="ECO:0000256" key="10">
    <source>
        <dbReference type="ARBA" id="ARBA00044900"/>
    </source>
</evidence>
<dbReference type="InterPro" id="IPR036259">
    <property type="entry name" value="MFS_trans_sf"/>
</dbReference>
<evidence type="ECO:0000256" key="3">
    <source>
        <dbReference type="ARBA" id="ARBA00044878"/>
    </source>
</evidence>
<dbReference type="InterPro" id="IPR011701">
    <property type="entry name" value="MFS"/>
</dbReference>
<evidence type="ECO:0000256" key="7">
    <source>
        <dbReference type="ARBA" id="ARBA00044893"/>
    </source>
</evidence>
<evidence type="ECO:0000313" key="22">
    <source>
        <dbReference type="Proteomes" id="UP000245699"/>
    </source>
</evidence>
<keyword evidence="20" id="KW-0472">Membrane</keyword>
<dbReference type="SUPFAM" id="SSF103473">
    <property type="entry name" value="MFS general substrate transporter"/>
    <property type="match status" value="1"/>
</dbReference>
<reference evidence="21 22" key="1">
    <citation type="journal article" date="2018" name="MBio">
        <title>Comparative Genomics Reveals the Core Gene Toolbox for the Fungus-Insect Symbiosis.</title>
        <authorList>
            <person name="Wang Y."/>
            <person name="Stata M."/>
            <person name="Wang W."/>
            <person name="Stajich J.E."/>
            <person name="White M.M."/>
            <person name="Moncalvo J.M."/>
        </authorList>
    </citation>
    <scope>NUCLEOTIDE SEQUENCE [LARGE SCALE GENOMIC DNA]</scope>
    <source>
        <strain evidence="21 22">AUS-77-4</strain>
    </source>
</reference>
<dbReference type="InterPro" id="IPR052187">
    <property type="entry name" value="MFSD1"/>
</dbReference>
<keyword evidence="22" id="KW-1185">Reference proteome</keyword>
<comment type="catalytic activity">
    <reaction evidence="3">
        <text>L-histidyl-glycine(out) = L-histidyl-glycine(in)</text>
        <dbReference type="Rhea" id="RHEA:79395"/>
        <dbReference type="ChEBI" id="CHEBI:229957"/>
    </reaction>
</comment>
<feature type="transmembrane region" description="Helical" evidence="20">
    <location>
        <begin position="390"/>
        <end position="411"/>
    </location>
</feature>
<feature type="transmembrane region" description="Helical" evidence="20">
    <location>
        <begin position="447"/>
        <end position="467"/>
    </location>
</feature>
<gene>
    <name evidence="21" type="ORF">BB559_005645</name>
</gene>
<dbReference type="Gene3D" id="1.20.1250.20">
    <property type="entry name" value="MFS general substrate transporter like domains"/>
    <property type="match status" value="2"/>
</dbReference>
<dbReference type="STRING" id="61424.A0A2T9Y7G8"/>
<comment type="catalytic activity">
    <reaction evidence="10">
        <text>L-lysyl-L-lysine(out) = L-lysyl-L-lysine(in)</text>
        <dbReference type="Rhea" id="RHEA:79403"/>
        <dbReference type="ChEBI" id="CHEBI:229956"/>
    </reaction>
</comment>
<organism evidence="21 22">
    <name type="scientific">Furculomyces boomerangus</name>
    <dbReference type="NCBI Taxonomy" id="61424"/>
    <lineage>
        <taxon>Eukaryota</taxon>
        <taxon>Fungi</taxon>
        <taxon>Fungi incertae sedis</taxon>
        <taxon>Zoopagomycota</taxon>
        <taxon>Kickxellomycotina</taxon>
        <taxon>Harpellomycetes</taxon>
        <taxon>Harpellales</taxon>
        <taxon>Harpellaceae</taxon>
        <taxon>Furculomyces</taxon>
    </lineage>
</organism>
<comment type="catalytic activity">
    <reaction evidence="8">
        <text>L-aspartyl-L-lysine(out) = L-aspartyl-L-lysine(in)</text>
        <dbReference type="Rhea" id="RHEA:79411"/>
        <dbReference type="ChEBI" id="CHEBI:229953"/>
    </reaction>
</comment>
<dbReference type="PANTHER" id="PTHR23512">
    <property type="entry name" value="MAJOR FACILITATOR SUPERFAMILY DOMAIN-CONTAINING PROTEIN 1"/>
    <property type="match status" value="1"/>
</dbReference>
<evidence type="ECO:0000256" key="19">
    <source>
        <dbReference type="SAM" id="MobiDB-lite"/>
    </source>
</evidence>
<dbReference type="PANTHER" id="PTHR23512:SF12">
    <property type="entry name" value="TRANSPORTER, PUTATIVE (AFU_ORTHOLOGUE AFUA_4G00260)-RELATED"/>
    <property type="match status" value="1"/>
</dbReference>
<evidence type="ECO:0000256" key="11">
    <source>
        <dbReference type="ARBA" id="ARBA00044903"/>
    </source>
</evidence>
<evidence type="ECO:0000256" key="4">
    <source>
        <dbReference type="ARBA" id="ARBA00044881"/>
    </source>
</evidence>
<dbReference type="Pfam" id="PF07690">
    <property type="entry name" value="MFS_1"/>
    <property type="match status" value="1"/>
</dbReference>
<dbReference type="Proteomes" id="UP000245699">
    <property type="component" value="Unassembled WGS sequence"/>
</dbReference>
<feature type="transmembrane region" description="Helical" evidence="20">
    <location>
        <begin position="145"/>
        <end position="162"/>
    </location>
</feature>
<comment type="catalytic activity">
    <reaction evidence="6">
        <text>L-lysyl-L-alpha-amino acid(out) = L-lysyl-L-alpha-amino acid(in)</text>
        <dbReference type="Rhea" id="RHEA:79387"/>
        <dbReference type="ChEBI" id="CHEBI:229965"/>
    </reaction>
</comment>
<comment type="caution">
    <text evidence="21">The sequence shown here is derived from an EMBL/GenBank/DDBJ whole genome shotgun (WGS) entry which is preliminary data.</text>
</comment>
<accession>A0A2T9Y7G8</accession>
<proteinExistence type="predicted"/>
<comment type="catalytic activity">
    <reaction evidence="7">
        <text>L-alpha-aminoacyl-L-lysine(out) = L-alpha-aminoacyl-L-lysine(in)</text>
        <dbReference type="Rhea" id="RHEA:79383"/>
        <dbReference type="ChEBI" id="CHEBI:229966"/>
    </reaction>
</comment>
<evidence type="ECO:0000256" key="12">
    <source>
        <dbReference type="ARBA" id="ARBA00044912"/>
    </source>
</evidence>
<dbReference type="GO" id="GO:0022857">
    <property type="term" value="F:transmembrane transporter activity"/>
    <property type="evidence" value="ECO:0007669"/>
    <property type="project" value="InterPro"/>
</dbReference>
<comment type="catalytic activity">
    <reaction evidence="13">
        <text>L-alanyl-L-lysine(out) = L-alanyl-L-lysine(in)</text>
        <dbReference type="Rhea" id="RHEA:79415"/>
        <dbReference type="ChEBI" id="CHEBI:192470"/>
    </reaction>
</comment>
<dbReference type="AlphaFoldDB" id="A0A2T9Y7G8"/>
<keyword evidence="20" id="KW-0812">Transmembrane</keyword>
<evidence type="ECO:0000256" key="8">
    <source>
        <dbReference type="ARBA" id="ARBA00044898"/>
    </source>
</evidence>
<evidence type="ECO:0000256" key="15">
    <source>
        <dbReference type="ARBA" id="ARBA00044985"/>
    </source>
</evidence>
<comment type="catalytic activity">
    <reaction evidence="9">
        <text>L-arginyl-L-alpha-amino acid(out) = L-arginyl-L-alpha-amino acid(in)</text>
        <dbReference type="Rhea" id="RHEA:79371"/>
        <dbReference type="ChEBI" id="CHEBI:84315"/>
    </reaction>
</comment>
<keyword evidence="20" id="KW-1133">Transmembrane helix</keyword>
<evidence type="ECO:0000313" key="21">
    <source>
        <dbReference type="EMBL" id="PVU88268.1"/>
    </source>
</evidence>
<evidence type="ECO:0000256" key="13">
    <source>
        <dbReference type="ARBA" id="ARBA00044919"/>
    </source>
</evidence>
<comment type="subunit">
    <text evidence="18">Homodimer. Interacts with lysosomal protein GLMP (via lumenal domain); the interaction starts while both proteins are still in the endoplasmic reticulum and is required for stabilization of MFSD1 in lysosomes but has no direct effect on its targeting to lysosomes or transporter activity.</text>
</comment>
<feature type="transmembrane region" description="Helical" evidence="20">
    <location>
        <begin position="512"/>
        <end position="533"/>
    </location>
</feature>
<feature type="region of interest" description="Disordered" evidence="19">
    <location>
        <begin position="252"/>
        <end position="280"/>
    </location>
</feature>
<sequence>MIKTEDTDRMILPISFLLISFSLFASTFSAFSFILLKSEFSRKLGISKKDYNTLINSVDILNGVSPVFSGILMDILGTRILFFLSSTSHIIGVIIFFLGGFKSSIFIMIVGKFFQSFALASIMSINEKSTVQWICENHLETKNGIYLFFIWLNIFIGCLVVIPICKKIGCYTRFFILDVSLSTIGLISGFLYIFKCHEPFEEYYKEKKYRLCMNVDLGNPYSSENSISSGRSTSVNDITEREHFVEIDINENGDETHKDNGGNEISTNTKKTGEDNVGSEVKNKSIRSKECIDTHCSILDIENTPSIVASNSKNISVEPKIKRKDIKLLFTAKTDQYSFIRQVLIKIDFPNIYWVFLSSSTLLGAVWEVVMSMNTTLIEEQLSSSNKFTAAQLIMVYLISLLMFPLGGAIFDIFGNRLYFYFISNLLLVCSIYAFESMKLPKLYSLLLFAMSIGLGSVSISTIISLIVPTEKIGTASGISSLMKFLGATLLNTRLNDSLEKRRESGKESRILIIKLFVLISLGIILIVGRINYKHYGNILNLKNSKRLLYIQRKVKAELLKKQLESTE</sequence>
<feature type="transmembrane region" description="Helical" evidence="20">
    <location>
        <begin position="80"/>
        <end position="98"/>
    </location>
</feature>
<comment type="function">
    <text evidence="17">Lysosomal dipeptide uniporter that selectively exports lysine, arginine or histidine-containing dipeptides with a net positive charge from the lysosome lumen into the cytosol. Could play a role in a specific type of protein O-glycosylation indirectly regulating macrophages migration and tissue invasion. Also essential for liver homeostasis.</text>
</comment>
<evidence type="ECO:0000256" key="18">
    <source>
        <dbReference type="ARBA" id="ARBA00046376"/>
    </source>
</evidence>
<comment type="catalytic activity">
    <reaction evidence="12">
        <text>L-histidyl-L-alpha-amino acid(out) = L-histidyl-L-alpha-amino acid(in)</text>
        <dbReference type="Rhea" id="RHEA:79379"/>
        <dbReference type="ChEBI" id="CHEBI:229964"/>
    </reaction>
</comment>
<protein>
    <recommendedName>
        <fullName evidence="15">Lysosomal dipeptide transporter MFSD1</fullName>
    </recommendedName>
    <alternativeName>
        <fullName evidence="16">Major facilitator superfamily domain-containing protein 1</fullName>
    </alternativeName>
</protein>
<feature type="transmembrane region" description="Helical" evidence="20">
    <location>
        <begin position="417"/>
        <end position="435"/>
    </location>
</feature>
<feature type="transmembrane region" description="Helical" evidence="20">
    <location>
        <begin position="105"/>
        <end position="125"/>
    </location>
</feature>
<feature type="transmembrane region" description="Helical" evidence="20">
    <location>
        <begin position="12"/>
        <end position="36"/>
    </location>
</feature>
<evidence type="ECO:0000256" key="14">
    <source>
        <dbReference type="ARBA" id="ARBA00044924"/>
    </source>
</evidence>
<evidence type="ECO:0000256" key="17">
    <source>
        <dbReference type="ARBA" id="ARBA00045709"/>
    </source>
</evidence>
<comment type="subcellular location">
    <subcellularLocation>
        <location evidence="1">Membrane</location>
        <topology evidence="1">Multi-pass membrane protein</topology>
    </subcellularLocation>
</comment>
<evidence type="ECO:0000256" key="2">
    <source>
        <dbReference type="ARBA" id="ARBA00044876"/>
    </source>
</evidence>
<feature type="transmembrane region" description="Helical" evidence="20">
    <location>
        <begin position="174"/>
        <end position="194"/>
    </location>
</feature>
<dbReference type="EMBL" id="MBFT01000643">
    <property type="protein sequence ID" value="PVU88268.1"/>
    <property type="molecule type" value="Genomic_DNA"/>
</dbReference>
<dbReference type="GO" id="GO:0016020">
    <property type="term" value="C:membrane"/>
    <property type="evidence" value="ECO:0007669"/>
    <property type="project" value="UniProtKB-SubCell"/>
</dbReference>
<evidence type="ECO:0000256" key="20">
    <source>
        <dbReference type="SAM" id="Phobius"/>
    </source>
</evidence>
<evidence type="ECO:0000256" key="6">
    <source>
        <dbReference type="ARBA" id="ARBA00044891"/>
    </source>
</evidence>
<name>A0A2T9Y7G8_9FUNG</name>